<evidence type="ECO:0000256" key="3">
    <source>
        <dbReference type="PIRSR" id="PIRSR015753-3"/>
    </source>
</evidence>
<accession>A0AAV7KM99</accession>
<feature type="active site" description="Nucleophile" evidence="1">
    <location>
        <position position="45"/>
    </location>
</feature>
<dbReference type="GO" id="GO:0004364">
    <property type="term" value="F:glutathione transferase activity"/>
    <property type="evidence" value="ECO:0007669"/>
    <property type="project" value="InterPro"/>
</dbReference>
<feature type="binding site" evidence="2">
    <location>
        <position position="78"/>
    </location>
    <ligand>
        <name>glutathione</name>
        <dbReference type="ChEBI" id="CHEBI:57925"/>
    </ligand>
</feature>
<dbReference type="SFLD" id="SFLDG01148">
    <property type="entry name" value="Xi_(cytGST)"/>
    <property type="match status" value="1"/>
</dbReference>
<feature type="binding site" evidence="2">
    <location>
        <begin position="130"/>
        <end position="131"/>
    </location>
    <ligand>
        <name>glutathione</name>
        <dbReference type="ChEBI" id="CHEBI:57925"/>
    </ligand>
</feature>
<dbReference type="InterPro" id="IPR040079">
    <property type="entry name" value="Glutathione_S-Trfase"/>
</dbReference>
<dbReference type="SUPFAM" id="SSF47616">
    <property type="entry name" value="GST C-terminal domain-like"/>
    <property type="match status" value="1"/>
</dbReference>
<feature type="site" description="Lowers pKa of active site Cys" evidence="3">
    <location>
        <position position="279"/>
    </location>
</feature>
<feature type="active site" description="Proton donor/acceptor" evidence="1">
    <location>
        <position position="178"/>
    </location>
</feature>
<name>A0AAV7KM99_9METZ</name>
<feature type="domain" description="GST C-terminal" evidence="4">
    <location>
        <begin position="155"/>
        <end position="279"/>
    </location>
</feature>
<dbReference type="InterPro" id="IPR004045">
    <property type="entry name" value="Glutathione_S-Trfase_N"/>
</dbReference>
<dbReference type="EMBL" id="JAKMXF010000022">
    <property type="protein sequence ID" value="KAI6660896.1"/>
    <property type="molecule type" value="Genomic_DNA"/>
</dbReference>
<dbReference type="GO" id="GO:0005737">
    <property type="term" value="C:cytoplasm"/>
    <property type="evidence" value="ECO:0007669"/>
    <property type="project" value="TreeGrafter"/>
</dbReference>
<gene>
    <name evidence="5" type="ORF">LOD99_13620</name>
</gene>
<keyword evidence="6" id="KW-1185">Reference proteome</keyword>
<dbReference type="SFLD" id="SFLDG01206">
    <property type="entry name" value="Xi.1"/>
    <property type="match status" value="1"/>
</dbReference>
<dbReference type="Pfam" id="PF13409">
    <property type="entry name" value="GST_N_2"/>
    <property type="match status" value="1"/>
</dbReference>
<reference evidence="5 6" key="1">
    <citation type="journal article" date="2023" name="BMC Biol.">
        <title>The compact genome of the sponge Oopsacas minuta (Hexactinellida) is lacking key metazoan core genes.</title>
        <authorList>
            <person name="Santini S."/>
            <person name="Schenkelaars Q."/>
            <person name="Jourda C."/>
            <person name="Duchesne M."/>
            <person name="Belahbib H."/>
            <person name="Rocher C."/>
            <person name="Selva M."/>
            <person name="Riesgo A."/>
            <person name="Vervoort M."/>
            <person name="Leys S.P."/>
            <person name="Kodjabachian L."/>
            <person name="Le Bivic A."/>
            <person name="Borchiellini C."/>
            <person name="Claverie J.M."/>
            <person name="Renard E."/>
        </authorList>
    </citation>
    <scope>NUCLEOTIDE SEQUENCE [LARGE SCALE GENOMIC DNA]</scope>
    <source>
        <strain evidence="5">SPO-2</strain>
    </source>
</reference>
<evidence type="ECO:0000256" key="2">
    <source>
        <dbReference type="PIRSR" id="PIRSR015753-2"/>
    </source>
</evidence>
<dbReference type="Proteomes" id="UP001165289">
    <property type="component" value="Unassembled WGS sequence"/>
</dbReference>
<dbReference type="InterPro" id="IPR010987">
    <property type="entry name" value="Glutathione-S-Trfase_C-like"/>
</dbReference>
<dbReference type="PANTHER" id="PTHR32419:SF6">
    <property type="entry name" value="GLUTATHIONE S-TRANSFERASE OMEGA-LIKE 1-RELATED"/>
    <property type="match status" value="1"/>
</dbReference>
<dbReference type="SUPFAM" id="SSF52833">
    <property type="entry name" value="Thioredoxin-like"/>
    <property type="match status" value="1"/>
</dbReference>
<dbReference type="Gene3D" id="3.40.30.10">
    <property type="entry name" value="Glutaredoxin"/>
    <property type="match status" value="1"/>
</dbReference>
<feature type="site" description="Lowers pKa of active site Cys" evidence="3">
    <location>
        <position position="236"/>
    </location>
</feature>
<dbReference type="SFLD" id="SFLDS00019">
    <property type="entry name" value="Glutathione_Transferase_(cytos"/>
    <property type="match status" value="1"/>
</dbReference>
<proteinExistence type="predicted"/>
<evidence type="ECO:0000313" key="6">
    <source>
        <dbReference type="Proteomes" id="UP001165289"/>
    </source>
</evidence>
<evidence type="ECO:0000313" key="5">
    <source>
        <dbReference type="EMBL" id="KAI6660896.1"/>
    </source>
</evidence>
<dbReference type="InterPro" id="IPR036249">
    <property type="entry name" value="Thioredoxin-like_sf"/>
</dbReference>
<comment type="caution">
    <text evidence="5">The sequence shown here is derived from an EMBL/GenBank/DDBJ whole genome shotgun (WGS) entry which is preliminary data.</text>
</comment>
<protein>
    <submittedName>
        <fullName evidence="5">Glutathione-dependent reductase</fullName>
    </submittedName>
</protein>
<evidence type="ECO:0000259" key="4">
    <source>
        <dbReference type="PROSITE" id="PS50405"/>
    </source>
</evidence>
<dbReference type="AlphaFoldDB" id="A0AAV7KM99"/>
<dbReference type="InterPro" id="IPR047047">
    <property type="entry name" value="GST_Omega-like_C"/>
</dbReference>
<dbReference type="InterPro" id="IPR036282">
    <property type="entry name" value="Glutathione-S-Trfase_C_sf"/>
</dbReference>
<organism evidence="5 6">
    <name type="scientific">Oopsacas minuta</name>
    <dbReference type="NCBI Taxonomy" id="111878"/>
    <lineage>
        <taxon>Eukaryota</taxon>
        <taxon>Metazoa</taxon>
        <taxon>Porifera</taxon>
        <taxon>Hexactinellida</taxon>
        <taxon>Hexasterophora</taxon>
        <taxon>Lyssacinosida</taxon>
        <taxon>Leucopsacidae</taxon>
        <taxon>Oopsacas</taxon>
    </lineage>
</organism>
<feature type="binding site" evidence="2">
    <location>
        <begin position="112"/>
        <end position="115"/>
    </location>
    <ligand>
        <name>glutathione</name>
        <dbReference type="ChEBI" id="CHEBI:57925"/>
    </ligand>
</feature>
<dbReference type="InterPro" id="IPR016639">
    <property type="entry name" value="GST_Omega/GSH"/>
</dbReference>
<dbReference type="Gene3D" id="1.20.1050.10">
    <property type="match status" value="1"/>
</dbReference>
<dbReference type="Pfam" id="PF13410">
    <property type="entry name" value="GST_C_2"/>
    <property type="match status" value="1"/>
</dbReference>
<dbReference type="PANTHER" id="PTHR32419">
    <property type="entry name" value="GLUTATHIONYL-HYDROQUINONE REDUCTASE"/>
    <property type="match status" value="1"/>
</dbReference>
<dbReference type="CDD" id="cd03190">
    <property type="entry name" value="GST_C_Omega_like"/>
    <property type="match status" value="1"/>
</dbReference>
<sequence length="314" mass="36392">MATLSNTIIEKGEFIRPPSEFREMVPSKSFPAEDKRYHLYVSYACPWAHRTLIMRMLKGLDDVITVNVVHWLLGEGGWSFTPVEDGSTEESVHGFSFIKQIYLHTNEKYTGRHSVPILYDKKQKTIVNNESSEIIRILNSGFNNLAKHPDRDFYPEPLRGKIDEINDIIYNGVNNGVYKCGFATTQQAYDKAVIELFSTLDKLEDILSKQRYLCGDKFTEADIRLFVTLIRFDPVYVQHFKCNIKRIQDYPNLSGFLREVYSIPEVKETINLKHIKHHYMKSHNKLNTYSIVTMGPELDWDSPHGRDNLPAQPI</sequence>
<dbReference type="PROSITE" id="PS50405">
    <property type="entry name" value="GST_CTER"/>
    <property type="match status" value="1"/>
</dbReference>
<dbReference type="PIRSF" id="PIRSF015753">
    <property type="entry name" value="GST"/>
    <property type="match status" value="1"/>
</dbReference>
<evidence type="ECO:0000256" key="1">
    <source>
        <dbReference type="PIRSR" id="PIRSR015753-1"/>
    </source>
</evidence>